<evidence type="ECO:0000256" key="5">
    <source>
        <dbReference type="ARBA" id="ARBA00022679"/>
    </source>
</evidence>
<dbReference type="InterPro" id="IPR033939">
    <property type="entry name" value="BCAT_family"/>
</dbReference>
<reference evidence="9 10" key="1">
    <citation type="submission" date="2023-05" db="EMBL/GenBank/DDBJ databases">
        <title>A 100% complete, gapless, phased diploid assembly of the Scenedesmus obliquus UTEX 3031 genome.</title>
        <authorList>
            <person name="Biondi T.C."/>
            <person name="Hanschen E.R."/>
            <person name="Kwon T."/>
            <person name="Eng W."/>
            <person name="Kruse C.P.S."/>
            <person name="Koehler S.I."/>
            <person name="Kunde Y."/>
            <person name="Gleasner C.D."/>
            <person name="You Mak K.T."/>
            <person name="Polle J."/>
            <person name="Hovde B.T."/>
            <person name="Starkenburg S.R."/>
        </authorList>
    </citation>
    <scope>NUCLEOTIDE SEQUENCE [LARGE SCALE GENOMIC DNA]</scope>
    <source>
        <strain evidence="9 10">DOE0152z</strain>
    </source>
</reference>
<dbReference type="InterPro" id="IPR036038">
    <property type="entry name" value="Aminotransferase-like"/>
</dbReference>
<evidence type="ECO:0000256" key="1">
    <source>
        <dbReference type="ARBA" id="ARBA00001933"/>
    </source>
</evidence>
<keyword evidence="3" id="KW-0032">Aminotransferase</keyword>
<dbReference type="EMBL" id="CP126208">
    <property type="protein sequence ID" value="WIA09728.1"/>
    <property type="molecule type" value="Genomic_DNA"/>
</dbReference>
<feature type="transmembrane region" description="Helical" evidence="8">
    <location>
        <begin position="72"/>
        <end position="93"/>
    </location>
</feature>
<keyword evidence="8" id="KW-0812">Transmembrane</keyword>
<proteinExistence type="inferred from homology"/>
<keyword evidence="10" id="KW-1185">Reference proteome</keyword>
<evidence type="ECO:0008006" key="11">
    <source>
        <dbReference type="Google" id="ProtNLM"/>
    </source>
</evidence>
<keyword evidence="5" id="KW-0808">Transferase</keyword>
<sequence>MMRQDLAAAAALPQLPRWQYLGYFAGALAVQFTWGLTAVATRYVQTRAPLPVPTLQLWVVASAIAWPSPPKLLLAVLLSLAGGGMVVGGYWLQEQQQQQQQTGANAAASKQVKHLVLGVVVALLATLGQALYFVMVQLTRKCLTAQQVLWGNRNVAFVVVLPLASAAEGTSWAWVAALRPQHWAAMVFIGICVQTLAAMGMQWTTRAIGAAAVSSVSSLRLVAAVVGSVVLLHETPTHPLVWSGFVVVVLTMAAYTAFQYKGQPAVVRSLSSQAAQSFRAKDLEVQVQKAAHVQLPEELPFGKVFTDHMLLADHTAEHGWGKPRIVPFGPLQLHPAAQVLHYGSCCFEGMKAYLGQDGRGRLFRPDMNFARLRRSAKRIMLADFDTEELQECVKALLRLDRAWLPDRPGHSMYIRPFMFSTDGALGVSPSKATTLSVILSPVGPYFKSGVAAVRLFLDTSNVRAWPGGVGQFKIGGNYAPTVTPQAAAKQRHDCSQVVYALPQGPDPADALISECGAMNMMFVFKRFKAAGAAAQQGSPELEVVTPPLDGTILPGVTRDSIIQLLKQRPDVLVSERPLTVRELLSAHASGLLLEVFGCGTACVVQPVSCVVTEDGTELALPPAGAAAAGGGPDASVSVAEWARQRLSDIQYGRVQHPWSVPFE</sequence>
<comment type="similarity">
    <text evidence="2">Belongs to the class-IV pyridoxal-phosphate-dependent aminotransferase family.</text>
</comment>
<protein>
    <recommendedName>
        <fullName evidence="11">Branched-chain-amino-acid aminotransferase</fullName>
    </recommendedName>
</protein>
<dbReference type="InterPro" id="IPR043132">
    <property type="entry name" value="BCAT-like_C"/>
</dbReference>
<name>A0ABY8TMW8_TETOB</name>
<feature type="transmembrane region" description="Helical" evidence="8">
    <location>
        <begin position="207"/>
        <end position="232"/>
    </location>
</feature>
<dbReference type="SUPFAM" id="SSF56752">
    <property type="entry name" value="D-aminoacid aminotransferase-like PLP-dependent enzymes"/>
    <property type="match status" value="1"/>
</dbReference>
<accession>A0ABY8TMW8</accession>
<keyword evidence="6" id="KW-0663">Pyridoxal phosphate</keyword>
<dbReference type="NCBIfam" id="TIGR01123">
    <property type="entry name" value="ilvE_II"/>
    <property type="match status" value="1"/>
</dbReference>
<organism evidence="9 10">
    <name type="scientific">Tetradesmus obliquus</name>
    <name type="common">Green alga</name>
    <name type="synonym">Acutodesmus obliquus</name>
    <dbReference type="NCBI Taxonomy" id="3088"/>
    <lineage>
        <taxon>Eukaryota</taxon>
        <taxon>Viridiplantae</taxon>
        <taxon>Chlorophyta</taxon>
        <taxon>core chlorophytes</taxon>
        <taxon>Chlorophyceae</taxon>
        <taxon>CS clade</taxon>
        <taxon>Sphaeropleales</taxon>
        <taxon>Scenedesmaceae</taxon>
        <taxon>Tetradesmus</taxon>
    </lineage>
</organism>
<gene>
    <name evidence="9" type="ORF">OEZ85_009107</name>
</gene>
<keyword evidence="4" id="KW-0028">Amino-acid biosynthesis</keyword>
<evidence type="ECO:0000256" key="3">
    <source>
        <dbReference type="ARBA" id="ARBA00022576"/>
    </source>
</evidence>
<evidence type="ECO:0000256" key="4">
    <source>
        <dbReference type="ARBA" id="ARBA00022605"/>
    </source>
</evidence>
<feature type="transmembrane region" description="Helical" evidence="8">
    <location>
        <begin position="155"/>
        <end position="176"/>
    </location>
</feature>
<evidence type="ECO:0000256" key="2">
    <source>
        <dbReference type="ARBA" id="ARBA00009320"/>
    </source>
</evidence>
<comment type="cofactor">
    <cofactor evidence="1">
        <name>pyridoxal 5'-phosphate</name>
        <dbReference type="ChEBI" id="CHEBI:597326"/>
    </cofactor>
</comment>
<keyword evidence="8" id="KW-0472">Membrane</keyword>
<dbReference type="InterPro" id="IPR001544">
    <property type="entry name" value="Aminotrans_IV"/>
</dbReference>
<feature type="transmembrane region" description="Helical" evidence="8">
    <location>
        <begin position="239"/>
        <end position="258"/>
    </location>
</feature>
<evidence type="ECO:0000256" key="6">
    <source>
        <dbReference type="ARBA" id="ARBA00022898"/>
    </source>
</evidence>
<evidence type="ECO:0000313" key="9">
    <source>
        <dbReference type="EMBL" id="WIA09728.1"/>
    </source>
</evidence>
<dbReference type="Proteomes" id="UP001244341">
    <property type="component" value="Chromosome 1b"/>
</dbReference>
<feature type="transmembrane region" description="Helical" evidence="8">
    <location>
        <begin position="183"/>
        <end position="201"/>
    </location>
</feature>
<dbReference type="NCBIfam" id="NF009897">
    <property type="entry name" value="PRK13357.1"/>
    <property type="match status" value="1"/>
</dbReference>
<dbReference type="Gene3D" id="3.20.10.10">
    <property type="entry name" value="D-amino Acid Aminotransferase, subunit A, domain 2"/>
    <property type="match status" value="1"/>
</dbReference>
<dbReference type="InterPro" id="IPR005786">
    <property type="entry name" value="B_amino_transII"/>
</dbReference>
<dbReference type="InterPro" id="IPR043131">
    <property type="entry name" value="BCAT-like_N"/>
</dbReference>
<dbReference type="Pfam" id="PF01063">
    <property type="entry name" value="Aminotran_4"/>
    <property type="match status" value="1"/>
</dbReference>
<evidence type="ECO:0000256" key="7">
    <source>
        <dbReference type="ARBA" id="ARBA00023304"/>
    </source>
</evidence>
<dbReference type="PANTHER" id="PTHR11825">
    <property type="entry name" value="SUBGROUP IIII AMINOTRANSFERASE"/>
    <property type="match status" value="1"/>
</dbReference>
<dbReference type="Gene3D" id="3.30.470.10">
    <property type="match status" value="1"/>
</dbReference>
<evidence type="ECO:0000313" key="10">
    <source>
        <dbReference type="Proteomes" id="UP001244341"/>
    </source>
</evidence>
<dbReference type="PANTHER" id="PTHR11825:SF44">
    <property type="entry name" value="BRANCHED-CHAIN-AMINO-ACID AMINOTRANSFERASE"/>
    <property type="match status" value="1"/>
</dbReference>
<keyword evidence="8" id="KW-1133">Transmembrane helix</keyword>
<keyword evidence="7" id="KW-0100">Branched-chain amino acid biosynthesis</keyword>
<evidence type="ECO:0000256" key="8">
    <source>
        <dbReference type="SAM" id="Phobius"/>
    </source>
</evidence>
<feature type="transmembrane region" description="Helical" evidence="8">
    <location>
        <begin position="20"/>
        <end position="41"/>
    </location>
</feature>
<feature type="transmembrane region" description="Helical" evidence="8">
    <location>
        <begin position="114"/>
        <end position="135"/>
    </location>
</feature>
<dbReference type="CDD" id="cd01557">
    <property type="entry name" value="BCAT_beta_family"/>
    <property type="match status" value="1"/>
</dbReference>